<dbReference type="InterPro" id="IPR001155">
    <property type="entry name" value="OxRdtase_FMN_N"/>
</dbReference>
<keyword evidence="1" id="KW-0285">Flavoprotein</keyword>
<dbReference type="SUPFAM" id="SSF51395">
    <property type="entry name" value="FMN-linked oxidoreductases"/>
    <property type="match status" value="1"/>
</dbReference>
<dbReference type="Proteomes" id="UP000414233">
    <property type="component" value="Unassembled WGS sequence"/>
</dbReference>
<dbReference type="PANTHER" id="PTHR43656">
    <property type="entry name" value="BINDING OXIDOREDUCTASE, PUTATIVE (AFU_ORTHOLOGUE AFUA_2G08260)-RELATED"/>
    <property type="match status" value="1"/>
</dbReference>
<keyword evidence="2" id="KW-0560">Oxidoreductase</keyword>
<evidence type="ECO:0000313" key="5">
    <source>
        <dbReference type="Proteomes" id="UP000414233"/>
    </source>
</evidence>
<dbReference type="Gene3D" id="3.20.20.70">
    <property type="entry name" value="Aldolase class I"/>
    <property type="match status" value="1"/>
</dbReference>
<evidence type="ECO:0000313" key="4">
    <source>
        <dbReference type="EMBL" id="VVE58363.1"/>
    </source>
</evidence>
<evidence type="ECO:0000256" key="2">
    <source>
        <dbReference type="ARBA" id="ARBA00023002"/>
    </source>
</evidence>
<keyword evidence="5" id="KW-1185">Reference proteome</keyword>
<sequence length="433" mass="45930">MPQFSLPSTSSSSASSEFPLSMVQSPVARSTFTPVKLGPLTLRNRYIKAGANEGMTPHGLPTQALVKHHRDLAAGGVGMTTVAYAAVASDGMTFPHQIHLTPAAIPYLRVLTDAVHREGAAACLQITHAGSFTMMRHGGSRRPASASGGLNAFGMMYGVYFQRAMREAEMSTVAAQFAEAARLARSAGFDAVEIHMGHGYLLNQFLSPLSNKRRDAYGGGPEQRARFPAAVLRAVKDAVGHDMAVGCKLSIIDGVPGGNDAEASAAIARVLEAEGADILTLSGGRNVESPWALFGSPMPTAQMKAAAPHALARFGITMLEKRTPRDLKFRDLYFLEPARVIRQAVRMPLAYIGGLKSLADAERLIGEGFDCVALARALIHDPALVTHWRDGVTDRSACDSCNACVAKIYDPAGVSCVYGPGNDPSLTQQLAAE</sequence>
<name>A0A5E4ZDU4_9BURK</name>
<accession>A0A5E4ZDU4</accession>
<evidence type="ECO:0000259" key="3">
    <source>
        <dbReference type="Pfam" id="PF00724"/>
    </source>
</evidence>
<dbReference type="PANTHER" id="PTHR43656:SF2">
    <property type="entry name" value="BINDING OXIDOREDUCTASE, PUTATIVE (AFU_ORTHOLOGUE AFUA_2G08260)-RELATED"/>
    <property type="match status" value="1"/>
</dbReference>
<protein>
    <submittedName>
        <fullName evidence="4">2,4-dienoyl-CoA reductase</fullName>
    </submittedName>
</protein>
<organism evidence="4 5">
    <name type="scientific">Pandoraea terrae</name>
    <dbReference type="NCBI Taxonomy" id="1537710"/>
    <lineage>
        <taxon>Bacteria</taxon>
        <taxon>Pseudomonadati</taxon>
        <taxon>Pseudomonadota</taxon>
        <taxon>Betaproteobacteria</taxon>
        <taxon>Burkholderiales</taxon>
        <taxon>Burkholderiaceae</taxon>
        <taxon>Pandoraea</taxon>
    </lineage>
</organism>
<dbReference type="InterPro" id="IPR051799">
    <property type="entry name" value="NADH_flavin_oxidoreductase"/>
</dbReference>
<dbReference type="GO" id="GO:0010181">
    <property type="term" value="F:FMN binding"/>
    <property type="evidence" value="ECO:0007669"/>
    <property type="project" value="InterPro"/>
</dbReference>
<reference evidence="4 5" key="1">
    <citation type="submission" date="2019-08" db="EMBL/GenBank/DDBJ databases">
        <authorList>
            <person name="Peeters C."/>
        </authorList>
    </citation>
    <scope>NUCLEOTIDE SEQUENCE [LARGE SCALE GENOMIC DNA]</scope>
    <source>
        <strain evidence="4 5">LMG 30175</strain>
    </source>
</reference>
<dbReference type="GO" id="GO:0016491">
    <property type="term" value="F:oxidoreductase activity"/>
    <property type="evidence" value="ECO:0007669"/>
    <property type="project" value="UniProtKB-KW"/>
</dbReference>
<dbReference type="Pfam" id="PF00724">
    <property type="entry name" value="Oxidored_FMN"/>
    <property type="match status" value="1"/>
</dbReference>
<dbReference type="CDD" id="cd02803">
    <property type="entry name" value="OYE_like_FMN_family"/>
    <property type="match status" value="1"/>
</dbReference>
<evidence type="ECO:0000256" key="1">
    <source>
        <dbReference type="ARBA" id="ARBA00022630"/>
    </source>
</evidence>
<proteinExistence type="predicted"/>
<dbReference type="EMBL" id="CABPRZ010000036">
    <property type="protein sequence ID" value="VVE58363.1"/>
    <property type="molecule type" value="Genomic_DNA"/>
</dbReference>
<dbReference type="AlphaFoldDB" id="A0A5E4ZDU4"/>
<dbReference type="InterPro" id="IPR013785">
    <property type="entry name" value="Aldolase_TIM"/>
</dbReference>
<gene>
    <name evidence="4" type="ORF">PTE30175_05228</name>
</gene>
<feature type="domain" description="NADH:flavin oxidoreductase/NADH oxidase N-terminal" evidence="3">
    <location>
        <begin position="32"/>
        <end position="278"/>
    </location>
</feature>